<dbReference type="Gene3D" id="3.40.630.40">
    <property type="entry name" value="Zn-dependent exopeptidases"/>
    <property type="match status" value="1"/>
</dbReference>
<feature type="domain" description="MurNAc-LAA" evidence="1">
    <location>
        <begin position="13"/>
        <end position="102"/>
    </location>
</feature>
<feature type="non-terminal residue" evidence="2">
    <location>
        <position position="114"/>
    </location>
</feature>
<dbReference type="Pfam" id="PF01520">
    <property type="entry name" value="Amidase_3"/>
    <property type="match status" value="1"/>
</dbReference>
<dbReference type="AlphaFoldDB" id="K1TCI1"/>
<organism evidence="2">
    <name type="scientific">human gut metagenome</name>
    <dbReference type="NCBI Taxonomy" id="408170"/>
    <lineage>
        <taxon>unclassified sequences</taxon>
        <taxon>metagenomes</taxon>
        <taxon>organismal metagenomes</taxon>
    </lineage>
</organism>
<name>K1TCI1_9ZZZZ</name>
<reference evidence="2" key="1">
    <citation type="journal article" date="2013" name="Environ. Microbiol.">
        <title>Microbiota from the distal guts of lean and obese adolescents exhibit partial functional redundancy besides clear differences in community structure.</title>
        <authorList>
            <person name="Ferrer M."/>
            <person name="Ruiz A."/>
            <person name="Lanza F."/>
            <person name="Haange S.B."/>
            <person name="Oberbach A."/>
            <person name="Till H."/>
            <person name="Bargiela R."/>
            <person name="Campoy C."/>
            <person name="Segura M.T."/>
            <person name="Richter M."/>
            <person name="von Bergen M."/>
            <person name="Seifert J."/>
            <person name="Suarez A."/>
        </authorList>
    </citation>
    <scope>NUCLEOTIDE SEQUENCE</scope>
</reference>
<proteinExistence type="predicted"/>
<protein>
    <submittedName>
        <fullName evidence="2">N-acetylmuramoyl-L-alanine amidase</fullName>
    </submittedName>
</protein>
<evidence type="ECO:0000313" key="2">
    <source>
        <dbReference type="EMBL" id="EKC70887.1"/>
    </source>
</evidence>
<gene>
    <name evidence="2" type="ORF">OBE_03666</name>
</gene>
<comment type="caution">
    <text evidence="2">The sequence shown here is derived from an EMBL/GenBank/DDBJ whole genome shotgun (WGS) entry which is preliminary data.</text>
</comment>
<dbReference type="EMBL" id="AJWZ01002464">
    <property type="protein sequence ID" value="EKC70887.1"/>
    <property type="molecule type" value="Genomic_DNA"/>
</dbReference>
<evidence type="ECO:0000259" key="1">
    <source>
        <dbReference type="Pfam" id="PF01520"/>
    </source>
</evidence>
<dbReference type="GO" id="GO:0009253">
    <property type="term" value="P:peptidoglycan catabolic process"/>
    <property type="evidence" value="ECO:0007669"/>
    <property type="project" value="InterPro"/>
</dbReference>
<sequence length="114" mass="12022">MSKKIYLSPSNQNGNTYATGGTNEMAQCDKIAAATAKALKRCGFEVMVAKSGTLMQTRCPESDKFGADIHMPIHTNAFNGKYTGGTRVFCLNSNGRKAAEAVKSALGAISPGKD</sequence>
<accession>K1TCI1</accession>
<dbReference type="SUPFAM" id="SSF53187">
    <property type="entry name" value="Zn-dependent exopeptidases"/>
    <property type="match status" value="1"/>
</dbReference>
<dbReference type="GO" id="GO:0008745">
    <property type="term" value="F:N-acetylmuramoyl-L-alanine amidase activity"/>
    <property type="evidence" value="ECO:0007669"/>
    <property type="project" value="InterPro"/>
</dbReference>
<dbReference type="InterPro" id="IPR002508">
    <property type="entry name" value="MurNAc-LAA_cat"/>
</dbReference>